<comment type="subcellular location">
    <subcellularLocation>
        <location evidence="1">Nucleus</location>
    </subcellularLocation>
</comment>
<feature type="region of interest" description="Disordered" evidence="4">
    <location>
        <begin position="436"/>
        <end position="475"/>
    </location>
</feature>
<feature type="region of interest" description="Disordered" evidence="4">
    <location>
        <begin position="607"/>
        <end position="627"/>
    </location>
</feature>
<protein>
    <recommendedName>
        <fullName evidence="5">CRC domain-containing protein</fullName>
    </recommendedName>
</protein>
<dbReference type="PROSITE" id="PS51634">
    <property type="entry name" value="CRC"/>
    <property type="match status" value="1"/>
</dbReference>
<feature type="compositionally biased region" description="Basic residues" evidence="4">
    <location>
        <begin position="440"/>
        <end position="450"/>
    </location>
</feature>
<dbReference type="InterPro" id="IPR033467">
    <property type="entry name" value="Tesmin/TSO1-like_CXC"/>
</dbReference>
<gene>
    <name evidence="6" type="ORF">HJC23_005273</name>
</gene>
<sequence length="721" mass="79481">MILFVWRYVGDLNLGGISFFVGGNETDVVETYNTNYSKGKLLSLFQQIDIRHRQFAPPFIIRTLCQKDGKKDTVKDGQGMNHGDTHAARRDASITISFWTTFLRRSSMNSNSLPAEEASNQAAQPLIDVPPQDQFDDSTITIQADGNIATPRAGTDLPSFAAISMEYSIENDYFNAPSPNAVNIKVETDKFGNETPAPAASDSRMIHVLGLPDEVRSNSSPSQACHRTSPALPSLCKSIEHSPFSARKEEVVAKSDSISFEPSSDGKKPFILNSANDNFLISTLINTPTNPIAAANSSFDFAFGSGGGLHHKTNNGGDFHDYFSSFDFESLNGIFGTPGGAVGGIANDITQTHIQPLQHQQPPQPPVEAFPLPTYLQAHLDETYAASTLIFPKVKKNSNAGDGNVFYQVTAYRHMSGSDPTLGFAHHDKENVDPCAPLLKKSRPNAKKAKALQPRSRPLPLRKRPLMEEDDNVTTSPLVERKTLIRHNMPEDGAKIICRCNKSKCLKLYCDCFRNGKVCTKECCCVGCKNTISNSGPQGIRTKTITEILHRRPDAFEKREKKVDEGCRCKKNKCLKKYCVCYNVGVECDPRKCRCINCQNRPGWEEDVDEEEEEIGGEEEVDIQPPSFVEIPSKASRLLASVNDATESPVSASSSGESSNNQVEHFIVSDKRLRHSKRFVLRTNKPQDQDSPKSSAEQNNNSRGYLLGLGTPSPFGDIHEV</sequence>
<keyword evidence="3" id="KW-0539">Nucleus</keyword>
<feature type="domain" description="CRC" evidence="5">
    <location>
        <begin position="494"/>
        <end position="603"/>
    </location>
</feature>
<feature type="region of interest" description="Disordered" evidence="4">
    <location>
        <begin position="677"/>
        <end position="721"/>
    </location>
</feature>
<reference evidence="6 7" key="1">
    <citation type="journal article" date="2020" name="G3 (Bethesda)">
        <title>Improved Reference Genome for Cyclotella cryptica CCMP332, a Model for Cell Wall Morphogenesis, Salinity Adaptation, and Lipid Production in Diatoms (Bacillariophyta).</title>
        <authorList>
            <person name="Roberts W.R."/>
            <person name="Downey K.M."/>
            <person name="Ruck E.C."/>
            <person name="Traller J.C."/>
            <person name="Alverson A.J."/>
        </authorList>
    </citation>
    <scope>NUCLEOTIDE SEQUENCE [LARGE SCALE GENOMIC DNA]</scope>
    <source>
        <strain evidence="6 7">CCMP332</strain>
    </source>
</reference>
<name>A0ABD3NLI6_9STRA</name>
<feature type="compositionally biased region" description="Acidic residues" evidence="4">
    <location>
        <begin position="607"/>
        <end position="622"/>
    </location>
</feature>
<feature type="compositionally biased region" description="Polar residues" evidence="4">
    <location>
        <begin position="692"/>
        <end position="703"/>
    </location>
</feature>
<keyword evidence="7" id="KW-1185">Reference proteome</keyword>
<evidence type="ECO:0000259" key="5">
    <source>
        <dbReference type="PROSITE" id="PS51634"/>
    </source>
</evidence>
<dbReference type="SMART" id="SM01114">
    <property type="entry name" value="CXC"/>
    <property type="match status" value="2"/>
</dbReference>
<accession>A0ABD3NLI6</accession>
<organism evidence="6 7">
    <name type="scientific">Cyclotella cryptica</name>
    <dbReference type="NCBI Taxonomy" id="29204"/>
    <lineage>
        <taxon>Eukaryota</taxon>
        <taxon>Sar</taxon>
        <taxon>Stramenopiles</taxon>
        <taxon>Ochrophyta</taxon>
        <taxon>Bacillariophyta</taxon>
        <taxon>Coscinodiscophyceae</taxon>
        <taxon>Thalassiosirophycidae</taxon>
        <taxon>Stephanodiscales</taxon>
        <taxon>Stephanodiscaceae</taxon>
        <taxon>Cyclotella</taxon>
    </lineage>
</organism>
<evidence type="ECO:0000256" key="3">
    <source>
        <dbReference type="ARBA" id="ARBA00023242"/>
    </source>
</evidence>
<dbReference type="InterPro" id="IPR005172">
    <property type="entry name" value="CRC"/>
</dbReference>
<dbReference type="AlphaFoldDB" id="A0ABD3NLI6"/>
<comment type="similarity">
    <text evidence="2">Belongs to the lin-54 family.</text>
</comment>
<dbReference type="PANTHER" id="PTHR12446:SF34">
    <property type="entry name" value="PROTEIN LIN-54 HOMOLOG"/>
    <property type="match status" value="1"/>
</dbReference>
<dbReference type="PANTHER" id="PTHR12446">
    <property type="entry name" value="TESMIN/TSO1-RELATED"/>
    <property type="match status" value="1"/>
</dbReference>
<dbReference type="Proteomes" id="UP001516023">
    <property type="component" value="Unassembled WGS sequence"/>
</dbReference>
<evidence type="ECO:0000313" key="7">
    <source>
        <dbReference type="Proteomes" id="UP001516023"/>
    </source>
</evidence>
<evidence type="ECO:0000256" key="4">
    <source>
        <dbReference type="SAM" id="MobiDB-lite"/>
    </source>
</evidence>
<evidence type="ECO:0000313" key="6">
    <source>
        <dbReference type="EMBL" id="KAL3776249.1"/>
    </source>
</evidence>
<proteinExistence type="inferred from homology"/>
<dbReference type="InterPro" id="IPR028307">
    <property type="entry name" value="Lin-54_fam"/>
</dbReference>
<dbReference type="Pfam" id="PF03638">
    <property type="entry name" value="TCR"/>
    <property type="match status" value="2"/>
</dbReference>
<evidence type="ECO:0000256" key="2">
    <source>
        <dbReference type="ARBA" id="ARBA00007267"/>
    </source>
</evidence>
<dbReference type="GO" id="GO:0005634">
    <property type="term" value="C:nucleus"/>
    <property type="evidence" value="ECO:0007669"/>
    <property type="project" value="UniProtKB-SubCell"/>
</dbReference>
<comment type="caution">
    <text evidence="6">The sequence shown here is derived from an EMBL/GenBank/DDBJ whole genome shotgun (WGS) entry which is preliminary data.</text>
</comment>
<dbReference type="EMBL" id="JABMIG020000502">
    <property type="protein sequence ID" value="KAL3776249.1"/>
    <property type="molecule type" value="Genomic_DNA"/>
</dbReference>
<evidence type="ECO:0000256" key="1">
    <source>
        <dbReference type="ARBA" id="ARBA00004123"/>
    </source>
</evidence>